<evidence type="ECO:0000313" key="2">
    <source>
        <dbReference type="EMBL" id="QSQ17005.1"/>
    </source>
</evidence>
<dbReference type="Proteomes" id="UP000663090">
    <property type="component" value="Chromosome"/>
</dbReference>
<evidence type="ECO:0000256" key="1">
    <source>
        <dbReference type="SAM" id="MobiDB-lite"/>
    </source>
</evidence>
<gene>
    <name evidence="2" type="ORF">JY572_13525</name>
</gene>
<dbReference type="EMBL" id="CP071091">
    <property type="protein sequence ID" value="QSQ17005.1"/>
    <property type="molecule type" value="Genomic_DNA"/>
</dbReference>
<keyword evidence="3" id="KW-1185">Reference proteome</keyword>
<feature type="region of interest" description="Disordered" evidence="1">
    <location>
        <begin position="52"/>
        <end position="85"/>
    </location>
</feature>
<accession>A0ABX7NHD8</accession>
<name>A0ABX7NHD8_9BACT</name>
<organism evidence="2 3">
    <name type="scientific">Myxococcus landrumensis</name>
    <dbReference type="NCBI Taxonomy" id="2813577"/>
    <lineage>
        <taxon>Bacteria</taxon>
        <taxon>Pseudomonadati</taxon>
        <taxon>Myxococcota</taxon>
        <taxon>Myxococcia</taxon>
        <taxon>Myxococcales</taxon>
        <taxon>Cystobacterineae</taxon>
        <taxon>Myxococcaceae</taxon>
        <taxon>Myxococcus</taxon>
    </lineage>
</organism>
<reference evidence="2 3" key="1">
    <citation type="submission" date="2021-02" db="EMBL/GenBank/DDBJ databases">
        <title>De Novo genome assembly of isolated myxobacteria.</title>
        <authorList>
            <person name="Stevens D.C."/>
        </authorList>
    </citation>
    <scope>NUCLEOTIDE SEQUENCE [LARGE SCALE GENOMIC DNA]</scope>
    <source>
        <strain evidence="2 3">SCHIC003</strain>
    </source>
</reference>
<sequence>MSVALGPRMLPCLVWVPDARPSGTIPTHETARLRRSVWWVLPLLACVACSGSSSPSQPPGGEPDGGSQDAGCETPAPTENPPVDEKKDTLAASRLLRRASLALRGIPPTDEEYAAQAAAGDEAAQRAFVDSFVDRTLHEPLFYRTMFEKARDWFDIPVIASTADAPEYGAQQQRTVEQCKPGTAKAGAWKFYRGDAKACDGLKPDGTPADETTLEPWWAPGTTVTLVGYAGNTSETGITMPNGTPTPVNCRQVGPEGTCGCGPNAVRCHADHGTYPGHENFVIHNAQGQRRLLFEEPARLFAHLAWYDRPATDLILGTYSVGPTRVQAAYVSQALAGGLTELHNDDSWWRPERYSQAPIDPEHTPGDPYAWREYSVPARNPFLIADRDYRFDPRTQTGAVRGLPAAGILTSIGFLAGYPRERLRGARALEILACEVFSPPQGQTFNEYRRDPGTEGTCQHCHRRLDPAAIHFKRYAKHSSAFEGWGAKYFMPGVGTVWHWPVAWRKGQFPYGGDPYSHWNRWYQPDTLLTPVTEAQATANPESLFIDFLPSDQTLLGQVSDGTIGPLGFAKLIVASGSFDRCVVRHMHAQVMGRDIDPAAEAGYLEAQVKRFVDGGRKIRPYVKSLTQSNLFKRGH</sequence>
<proteinExistence type="predicted"/>
<evidence type="ECO:0000313" key="3">
    <source>
        <dbReference type="Proteomes" id="UP000663090"/>
    </source>
</evidence>
<protein>
    <recommendedName>
        <fullName evidence="4">DUF1549 domain-containing protein</fullName>
    </recommendedName>
</protein>
<evidence type="ECO:0008006" key="4">
    <source>
        <dbReference type="Google" id="ProtNLM"/>
    </source>
</evidence>